<keyword evidence="2" id="KW-0732">Signal</keyword>
<feature type="compositionally biased region" description="Low complexity" evidence="1">
    <location>
        <begin position="19"/>
        <end position="40"/>
    </location>
</feature>
<feature type="non-terminal residue" evidence="3">
    <location>
        <position position="71"/>
    </location>
</feature>
<organism evidence="3">
    <name type="scientific">Streptomyces sp. SID7958</name>
    <dbReference type="NCBI Taxonomy" id="2706093"/>
    <lineage>
        <taxon>Bacteria</taxon>
        <taxon>Bacillati</taxon>
        <taxon>Actinomycetota</taxon>
        <taxon>Actinomycetes</taxon>
        <taxon>Kitasatosporales</taxon>
        <taxon>Streptomycetaceae</taxon>
        <taxon>Streptomyces</taxon>
    </lineage>
</organism>
<evidence type="ECO:0000313" key="3">
    <source>
        <dbReference type="EMBL" id="NEC83333.1"/>
    </source>
</evidence>
<evidence type="ECO:0000256" key="2">
    <source>
        <dbReference type="SAM" id="SignalP"/>
    </source>
</evidence>
<feature type="chain" id="PRO_5026226249" evidence="2">
    <location>
        <begin position="21"/>
        <end position="71"/>
    </location>
</feature>
<gene>
    <name evidence="3" type="ORF">G3I38_29855</name>
</gene>
<feature type="compositionally biased region" description="Basic and acidic residues" evidence="1">
    <location>
        <begin position="43"/>
        <end position="54"/>
    </location>
</feature>
<accession>A0A6G3UCB6</accession>
<feature type="signal peptide" evidence="2">
    <location>
        <begin position="1"/>
        <end position="20"/>
    </location>
</feature>
<evidence type="ECO:0000256" key="1">
    <source>
        <dbReference type="SAM" id="MobiDB-lite"/>
    </source>
</evidence>
<name>A0A6G3UCB6_9ACTN</name>
<feature type="region of interest" description="Disordered" evidence="1">
    <location>
        <begin position="19"/>
        <end position="54"/>
    </location>
</feature>
<proteinExistence type="predicted"/>
<comment type="caution">
    <text evidence="3">The sequence shown here is derived from an EMBL/GenBank/DDBJ whole genome shotgun (WGS) entry which is preliminary data.</text>
</comment>
<dbReference type="EMBL" id="JAAGMU010001519">
    <property type="protein sequence ID" value="NEC83333.1"/>
    <property type="molecule type" value="Genomic_DNA"/>
</dbReference>
<protein>
    <submittedName>
        <fullName evidence="3">Pyroglutamyl peptidase</fullName>
    </submittedName>
</protein>
<dbReference type="AlphaFoldDB" id="A0A6G3UCB6"/>
<sequence>MRAGVLGLALLTAVATPATAAPAAPAPAGRAAAGSGALSPTVEEQRLDRAAPREILRRSGFDDVAPDFARA</sequence>
<reference evidence="3" key="1">
    <citation type="submission" date="2020-01" db="EMBL/GenBank/DDBJ databases">
        <title>Insect and environment-associated Actinomycetes.</title>
        <authorList>
            <person name="Currrie C."/>
            <person name="Chevrette M."/>
            <person name="Carlson C."/>
            <person name="Stubbendieck R."/>
            <person name="Wendt-Pienkowski E."/>
        </authorList>
    </citation>
    <scope>NUCLEOTIDE SEQUENCE</scope>
    <source>
        <strain evidence="3">SID7958</strain>
    </source>
</reference>